<proteinExistence type="predicted"/>
<keyword evidence="2" id="KW-1185">Reference proteome</keyword>
<gene>
    <name evidence="1" type="ORF">ACFSY7_05865</name>
</gene>
<dbReference type="Pfam" id="PF07410">
    <property type="entry name" value="Phage_Gp111"/>
    <property type="match status" value="1"/>
</dbReference>
<sequence length="138" mass="16011">MKNVMIKAWEIAKTAVIKFGGSSKEYFAEALKMAWAEFKTPTKIEHSADTVKVLTRFMDCDSNDFDRSANLWTKPVGFSRIYFNLNGWKGFLQISNDTYKITKESFEIDLSQHHVTTFEIKRIMEEYNENGFVSTISQ</sequence>
<accession>A0ABW5XYC5</accession>
<protein>
    <submittedName>
        <fullName evidence="1">Uncharacterized protein</fullName>
    </submittedName>
</protein>
<name>A0ABW5XYC5_9BACL</name>
<dbReference type="Proteomes" id="UP001597568">
    <property type="component" value="Unassembled WGS sequence"/>
</dbReference>
<dbReference type="RefSeq" id="WP_380147193.1">
    <property type="nucleotide sequence ID" value="NZ_JBHUOR010000033.1"/>
</dbReference>
<dbReference type="EMBL" id="JBHUOR010000033">
    <property type="protein sequence ID" value="MFD2868017.1"/>
    <property type="molecule type" value="Genomic_DNA"/>
</dbReference>
<evidence type="ECO:0000313" key="2">
    <source>
        <dbReference type="Proteomes" id="UP001597568"/>
    </source>
</evidence>
<dbReference type="InterPro" id="IPR010878">
    <property type="entry name" value="Gp111"/>
</dbReference>
<comment type="caution">
    <text evidence="1">The sequence shown here is derived from an EMBL/GenBank/DDBJ whole genome shotgun (WGS) entry which is preliminary data.</text>
</comment>
<organism evidence="1 2">
    <name type="scientific">Kurthia populi</name>
    <dbReference type="NCBI Taxonomy" id="1562132"/>
    <lineage>
        <taxon>Bacteria</taxon>
        <taxon>Bacillati</taxon>
        <taxon>Bacillota</taxon>
        <taxon>Bacilli</taxon>
        <taxon>Bacillales</taxon>
        <taxon>Caryophanaceae</taxon>
        <taxon>Kurthia</taxon>
    </lineage>
</organism>
<reference evidence="2" key="1">
    <citation type="journal article" date="2019" name="Int. J. Syst. Evol. Microbiol.">
        <title>The Global Catalogue of Microorganisms (GCM) 10K type strain sequencing project: providing services to taxonomists for standard genome sequencing and annotation.</title>
        <authorList>
            <consortium name="The Broad Institute Genomics Platform"/>
            <consortium name="The Broad Institute Genome Sequencing Center for Infectious Disease"/>
            <person name="Wu L."/>
            <person name="Ma J."/>
        </authorList>
    </citation>
    <scope>NUCLEOTIDE SEQUENCE [LARGE SCALE GENOMIC DNA]</scope>
    <source>
        <strain evidence="2">KCTC 33522</strain>
    </source>
</reference>
<evidence type="ECO:0000313" key="1">
    <source>
        <dbReference type="EMBL" id="MFD2868017.1"/>
    </source>
</evidence>